<dbReference type="InterPro" id="IPR001734">
    <property type="entry name" value="Na/solute_symporter"/>
</dbReference>
<evidence type="ECO:0000256" key="3">
    <source>
        <dbReference type="ARBA" id="ARBA00022692"/>
    </source>
</evidence>
<feature type="transmembrane region" description="Helical" evidence="7">
    <location>
        <begin position="314"/>
        <end position="337"/>
    </location>
</feature>
<comment type="subcellular location">
    <subcellularLocation>
        <location evidence="1">Membrane</location>
        <topology evidence="1">Multi-pass membrane protein</topology>
    </subcellularLocation>
</comment>
<feature type="transmembrane region" description="Helical" evidence="7">
    <location>
        <begin position="594"/>
        <end position="618"/>
    </location>
</feature>
<organism evidence="8 9">
    <name type="scientific">Rhodotorula mucilaginosa</name>
    <name type="common">Yeast</name>
    <name type="synonym">Rhodotorula rubra</name>
    <dbReference type="NCBI Taxonomy" id="5537"/>
    <lineage>
        <taxon>Eukaryota</taxon>
        <taxon>Fungi</taxon>
        <taxon>Dikarya</taxon>
        <taxon>Basidiomycota</taxon>
        <taxon>Pucciniomycotina</taxon>
        <taxon>Microbotryomycetes</taxon>
        <taxon>Sporidiobolales</taxon>
        <taxon>Sporidiobolaceae</taxon>
        <taxon>Rhodotorula</taxon>
    </lineage>
</organism>
<dbReference type="Gene3D" id="1.20.1730.10">
    <property type="entry name" value="Sodium/glucose cotransporter"/>
    <property type="match status" value="1"/>
</dbReference>
<dbReference type="EMBL" id="PUHQ01000001">
    <property type="protein sequence ID" value="KAG0667692.1"/>
    <property type="molecule type" value="Genomic_DNA"/>
</dbReference>
<dbReference type="PANTHER" id="PTHR46154">
    <property type="match status" value="1"/>
</dbReference>
<dbReference type="InterPro" id="IPR031155">
    <property type="entry name" value="DUR"/>
</dbReference>
<keyword evidence="9" id="KW-1185">Reference proteome</keyword>
<evidence type="ECO:0000256" key="7">
    <source>
        <dbReference type="SAM" id="Phobius"/>
    </source>
</evidence>
<evidence type="ECO:0000313" key="8">
    <source>
        <dbReference type="EMBL" id="KAG0667692.1"/>
    </source>
</evidence>
<dbReference type="AlphaFoldDB" id="A0A9P6WB36"/>
<feature type="transmembrane region" description="Helical" evidence="7">
    <location>
        <begin position="162"/>
        <end position="182"/>
    </location>
</feature>
<evidence type="ECO:0000256" key="4">
    <source>
        <dbReference type="ARBA" id="ARBA00022989"/>
    </source>
</evidence>
<evidence type="ECO:0008006" key="10">
    <source>
        <dbReference type="Google" id="ProtNLM"/>
    </source>
</evidence>
<dbReference type="CDD" id="cd11476">
    <property type="entry name" value="SLC5sbd_DUR3"/>
    <property type="match status" value="1"/>
</dbReference>
<evidence type="ECO:0000256" key="1">
    <source>
        <dbReference type="ARBA" id="ARBA00004141"/>
    </source>
</evidence>
<evidence type="ECO:0000256" key="5">
    <source>
        <dbReference type="ARBA" id="ARBA00023136"/>
    </source>
</evidence>
<gene>
    <name evidence="8" type="ORF">C6P46_000229</name>
</gene>
<evidence type="ECO:0000313" key="9">
    <source>
        <dbReference type="Proteomes" id="UP000777482"/>
    </source>
</evidence>
<name>A0A9P6WB36_RHOMI</name>
<feature type="transmembrane region" description="Helical" evidence="7">
    <location>
        <begin position="358"/>
        <end position="380"/>
    </location>
</feature>
<feature type="transmembrane region" description="Helical" evidence="7">
    <location>
        <begin position="562"/>
        <end position="588"/>
    </location>
</feature>
<comment type="caution">
    <text evidence="8">The sequence shown here is derived from an EMBL/GenBank/DDBJ whole genome shotgun (WGS) entry which is preliminary data.</text>
</comment>
<feature type="transmembrane region" description="Helical" evidence="7">
    <location>
        <begin position="218"/>
        <end position="237"/>
    </location>
</feature>
<feature type="transmembrane region" description="Helical" evidence="7">
    <location>
        <begin position="12"/>
        <end position="32"/>
    </location>
</feature>
<feature type="transmembrane region" description="Helical" evidence="7">
    <location>
        <begin position="258"/>
        <end position="276"/>
    </location>
</feature>
<dbReference type="GO" id="GO:0015204">
    <property type="term" value="F:urea transmembrane transporter activity"/>
    <property type="evidence" value="ECO:0007669"/>
    <property type="project" value="InterPro"/>
</dbReference>
<dbReference type="Proteomes" id="UP000777482">
    <property type="component" value="Unassembled WGS sequence"/>
</dbReference>
<feature type="transmembrane region" description="Helical" evidence="7">
    <location>
        <begin position="414"/>
        <end position="434"/>
    </location>
</feature>
<sequence>MAKSTAILSQGVGYGVVLGLGLFFTAVMIGITKLQTRYTKFKSSAKAYSVGLCGPYAYAAGATVQVLLFSMNAAKIKVNAPRAQTFLEVIRARWGNVAHIIFTCYALITSLLVSSMLVTGGAAVVTDLTGANQYAISMIISLPVAVYTLVGGLRSSLLADYIHTCALFAIILTFQFTVYATSDKIGSPSRMYDLLVQAGKDWPVEGNKDGSYLTFQSSSGMIFMVINLIGNFGTVFCDQVAPLQHTGSGRSPADPLRLVPLGMAATMGLSAVVLKYDPSYPNYPAGLSPSEVAAGLPAAAAAQVLLKEGGAATLLILLFLAVTSSAAAELCATSTIFANDIWLAYIRPHASEKEVLRVDHAAIIGWALVMGVAGCIFTAIGLSMGWLYMFMGVVIGAGVVPIALAIMWSRANRYACAGGAVFGTSSALVGWLVATATLNNGTINLETTLQDYPMLIGNLLSFCLSGLTAVIGSLIWPENYDWAETRALHAHPTATVEEVPAEMTEGEKDADDTKDKTQIVQTPLGGRSVAPSLKETGMDLELEPPVLVHEDSPEEIEKTFRFACWVASSAFVILLILIPVPLAASGYISTKVGFVFYVVVSILWVFYGATAVCIMPIWEYRHSLAEIGGNIWADITKRKRVAQ</sequence>
<dbReference type="Pfam" id="PF00474">
    <property type="entry name" value="SSF"/>
    <property type="match status" value="1"/>
</dbReference>
<feature type="transmembrane region" description="Helical" evidence="7">
    <location>
        <begin position="386"/>
        <end position="407"/>
    </location>
</feature>
<proteinExistence type="inferred from homology"/>
<accession>A0A9P6WB36</accession>
<protein>
    <recommendedName>
        <fullName evidence="10">Urea transporter</fullName>
    </recommendedName>
</protein>
<dbReference type="InterPro" id="IPR038377">
    <property type="entry name" value="Na/Glc_symporter_sf"/>
</dbReference>
<keyword evidence="3 7" id="KW-0812">Transmembrane</keyword>
<reference evidence="8 9" key="1">
    <citation type="submission" date="2020-11" db="EMBL/GenBank/DDBJ databases">
        <title>Kefir isolates.</title>
        <authorList>
            <person name="Marcisauskas S."/>
            <person name="Kim Y."/>
            <person name="Blasche S."/>
        </authorList>
    </citation>
    <scope>NUCLEOTIDE SEQUENCE [LARGE SCALE GENOMIC DNA]</scope>
    <source>
        <strain evidence="8 9">KR</strain>
    </source>
</reference>
<keyword evidence="5 7" id="KW-0472">Membrane</keyword>
<comment type="similarity">
    <text evidence="2 6">Belongs to the sodium:solute symporter (SSF) (TC 2.A.21) family.</text>
</comment>
<feature type="transmembrane region" description="Helical" evidence="7">
    <location>
        <begin position="454"/>
        <end position="476"/>
    </location>
</feature>
<feature type="transmembrane region" description="Helical" evidence="7">
    <location>
        <begin position="100"/>
        <end position="125"/>
    </location>
</feature>
<dbReference type="PROSITE" id="PS50283">
    <property type="entry name" value="NA_SOLUT_SYMP_3"/>
    <property type="match status" value="1"/>
</dbReference>
<keyword evidence="4 7" id="KW-1133">Transmembrane helix</keyword>
<evidence type="ECO:0000256" key="6">
    <source>
        <dbReference type="RuleBase" id="RU362091"/>
    </source>
</evidence>
<dbReference type="OrthoDB" id="6132759at2759"/>
<evidence type="ECO:0000256" key="2">
    <source>
        <dbReference type="ARBA" id="ARBA00006434"/>
    </source>
</evidence>
<feature type="transmembrane region" description="Helical" evidence="7">
    <location>
        <begin position="131"/>
        <end position="150"/>
    </location>
</feature>
<dbReference type="PANTHER" id="PTHR46154:SF2">
    <property type="entry name" value="SOLUTE SYMPORTER FAMILY TRANSPORTER (AFU_ORTHOLOGUE AFUA_6G03200)"/>
    <property type="match status" value="1"/>
</dbReference>
<dbReference type="GO" id="GO:0005886">
    <property type="term" value="C:plasma membrane"/>
    <property type="evidence" value="ECO:0007669"/>
    <property type="project" value="TreeGrafter"/>
</dbReference>